<comment type="caution">
    <text evidence="2">The sequence shown here is derived from an EMBL/GenBank/DDBJ whole genome shotgun (WGS) entry which is preliminary data.</text>
</comment>
<keyword evidence="3" id="KW-1185">Reference proteome</keyword>
<keyword evidence="1" id="KW-0732">Signal</keyword>
<feature type="signal peptide" evidence="1">
    <location>
        <begin position="1"/>
        <end position="19"/>
    </location>
</feature>
<gene>
    <name evidence="2" type="ORF">E2C01_029731</name>
</gene>
<dbReference type="EMBL" id="VSRR010003471">
    <property type="protein sequence ID" value="MPC36278.1"/>
    <property type="molecule type" value="Genomic_DNA"/>
</dbReference>
<feature type="chain" id="PRO_5022666247" evidence="1">
    <location>
        <begin position="20"/>
        <end position="139"/>
    </location>
</feature>
<evidence type="ECO:0000313" key="2">
    <source>
        <dbReference type="EMBL" id="MPC36278.1"/>
    </source>
</evidence>
<evidence type="ECO:0000313" key="3">
    <source>
        <dbReference type="Proteomes" id="UP000324222"/>
    </source>
</evidence>
<proteinExistence type="predicted"/>
<dbReference type="Proteomes" id="UP000324222">
    <property type="component" value="Unassembled WGS sequence"/>
</dbReference>
<name>A0A5B7ESR2_PORTR</name>
<protein>
    <submittedName>
        <fullName evidence="2">Uncharacterized protein</fullName>
    </submittedName>
</protein>
<dbReference type="AlphaFoldDB" id="A0A5B7ESR2"/>
<reference evidence="2 3" key="1">
    <citation type="submission" date="2019-05" db="EMBL/GenBank/DDBJ databases">
        <title>Another draft genome of Portunus trituberculatus and its Hox gene families provides insights of decapod evolution.</title>
        <authorList>
            <person name="Jeong J.-H."/>
            <person name="Song I."/>
            <person name="Kim S."/>
            <person name="Choi T."/>
            <person name="Kim D."/>
            <person name="Ryu S."/>
            <person name="Kim W."/>
        </authorList>
    </citation>
    <scope>NUCLEOTIDE SEQUENCE [LARGE SCALE GENOMIC DNA]</scope>
    <source>
        <tissue evidence="2">Muscle</tissue>
    </source>
</reference>
<organism evidence="2 3">
    <name type="scientific">Portunus trituberculatus</name>
    <name type="common">Swimming crab</name>
    <name type="synonym">Neptunus trituberculatus</name>
    <dbReference type="NCBI Taxonomy" id="210409"/>
    <lineage>
        <taxon>Eukaryota</taxon>
        <taxon>Metazoa</taxon>
        <taxon>Ecdysozoa</taxon>
        <taxon>Arthropoda</taxon>
        <taxon>Crustacea</taxon>
        <taxon>Multicrustacea</taxon>
        <taxon>Malacostraca</taxon>
        <taxon>Eumalacostraca</taxon>
        <taxon>Eucarida</taxon>
        <taxon>Decapoda</taxon>
        <taxon>Pleocyemata</taxon>
        <taxon>Brachyura</taxon>
        <taxon>Eubrachyura</taxon>
        <taxon>Portunoidea</taxon>
        <taxon>Portunidae</taxon>
        <taxon>Portuninae</taxon>
        <taxon>Portunus</taxon>
    </lineage>
</organism>
<evidence type="ECO:0000256" key="1">
    <source>
        <dbReference type="SAM" id="SignalP"/>
    </source>
</evidence>
<sequence>MLWCDVVVIAVWYVWYSTPHHTTSNHTTCHSTPYDTTPHAMPCHTTPHAMPCHATCHATPHRYTTPHTTCHATPSHIWCGVVGCVWHVVWCGVVCCGMACGVVQSGMHFYLSTTSNTHFSWICELVSQQQNCQCWELLG</sequence>
<accession>A0A5B7ESR2</accession>